<dbReference type="SUPFAM" id="SSF57850">
    <property type="entry name" value="RING/U-box"/>
    <property type="match status" value="1"/>
</dbReference>
<comment type="catalytic activity">
    <reaction evidence="1">
        <text>S-ubiquitinyl-[E2 ubiquitin-conjugating enzyme]-L-cysteine + [acceptor protein]-L-lysine = [E2 ubiquitin-conjugating enzyme]-L-cysteine + N(6)-ubiquitinyl-[acceptor protein]-L-lysine.</text>
        <dbReference type="EC" id="2.3.2.27"/>
    </reaction>
</comment>
<feature type="compositionally biased region" description="Polar residues" evidence="10">
    <location>
        <begin position="194"/>
        <end position="208"/>
    </location>
</feature>
<dbReference type="SUPFAM" id="SSF101898">
    <property type="entry name" value="NHL repeat"/>
    <property type="match status" value="3"/>
</dbReference>
<comment type="similarity">
    <text evidence="2">Belongs to the TRIM/RBCC family.</text>
</comment>
<keyword evidence="7" id="KW-0862">Zinc</keyword>
<dbReference type="Pfam" id="PF01436">
    <property type="entry name" value="NHL"/>
    <property type="match status" value="2"/>
</dbReference>
<evidence type="ECO:0000256" key="9">
    <source>
        <dbReference type="PROSITE-ProRule" id="PRU00504"/>
    </source>
</evidence>
<keyword evidence="13" id="KW-1185">Reference proteome</keyword>
<protein>
    <recommendedName>
        <fullName evidence="3">RING-type E3 ubiquitin transferase</fullName>
        <ecNumber evidence="3">2.3.2.27</ecNumber>
    </recommendedName>
</protein>
<dbReference type="InterPro" id="IPR001841">
    <property type="entry name" value="Znf_RING"/>
</dbReference>
<dbReference type="PROSITE" id="PS00518">
    <property type="entry name" value="ZF_RING_1"/>
    <property type="match status" value="1"/>
</dbReference>
<dbReference type="PROSITE" id="PS50089">
    <property type="entry name" value="ZF_RING_2"/>
    <property type="match status" value="1"/>
</dbReference>
<gene>
    <name evidence="12" type="primary">TRIM2</name>
    <name evidence="12" type="ORF">BLAG_LOCUS21062</name>
</gene>
<dbReference type="CDD" id="cd05819">
    <property type="entry name" value="NHL"/>
    <property type="match status" value="2"/>
</dbReference>
<feature type="repeat" description="NHL" evidence="9">
    <location>
        <begin position="707"/>
        <end position="750"/>
    </location>
</feature>
<feature type="repeat" description="NHL" evidence="9">
    <location>
        <begin position="757"/>
        <end position="797"/>
    </location>
</feature>
<dbReference type="InterPro" id="IPR017907">
    <property type="entry name" value="Znf_RING_CS"/>
</dbReference>
<feature type="compositionally biased region" description="Basic and acidic residues" evidence="10">
    <location>
        <begin position="180"/>
        <end position="193"/>
    </location>
</feature>
<dbReference type="CDD" id="cd19756">
    <property type="entry name" value="Bbox2"/>
    <property type="match status" value="1"/>
</dbReference>
<evidence type="ECO:0000256" key="6">
    <source>
        <dbReference type="ARBA" id="ARBA00022771"/>
    </source>
</evidence>
<dbReference type="GO" id="GO:0061630">
    <property type="term" value="F:ubiquitin protein ligase activity"/>
    <property type="evidence" value="ECO:0007669"/>
    <property type="project" value="UniProtKB-EC"/>
</dbReference>
<evidence type="ECO:0000256" key="2">
    <source>
        <dbReference type="ARBA" id="ARBA00008518"/>
    </source>
</evidence>
<dbReference type="EC" id="2.3.2.27" evidence="3"/>
<name>A0A8K0EVS9_BRALA</name>
<dbReference type="GO" id="GO:0043161">
    <property type="term" value="P:proteasome-mediated ubiquitin-dependent protein catabolic process"/>
    <property type="evidence" value="ECO:0007669"/>
    <property type="project" value="TreeGrafter"/>
</dbReference>
<organism evidence="12 13">
    <name type="scientific">Branchiostoma lanceolatum</name>
    <name type="common">Common lancelet</name>
    <name type="synonym">Amphioxus lanceolatum</name>
    <dbReference type="NCBI Taxonomy" id="7740"/>
    <lineage>
        <taxon>Eukaryota</taxon>
        <taxon>Metazoa</taxon>
        <taxon>Chordata</taxon>
        <taxon>Cephalochordata</taxon>
        <taxon>Leptocardii</taxon>
        <taxon>Amphioxiformes</taxon>
        <taxon>Branchiostomatidae</taxon>
        <taxon>Branchiostoma</taxon>
    </lineage>
</organism>
<dbReference type="SMART" id="SM00336">
    <property type="entry name" value="BBOX"/>
    <property type="match status" value="1"/>
</dbReference>
<dbReference type="InterPro" id="IPR050952">
    <property type="entry name" value="TRIM-NHL_E3_ligases"/>
</dbReference>
<keyword evidence="6 8" id="KW-0863">Zinc-finger</keyword>
<feature type="repeat" description="NHL" evidence="9">
    <location>
        <begin position="368"/>
        <end position="408"/>
    </location>
</feature>
<dbReference type="PANTHER" id="PTHR24104">
    <property type="entry name" value="E3 UBIQUITIN-PROTEIN LIGASE NHLRC1-RELATED"/>
    <property type="match status" value="1"/>
</dbReference>
<evidence type="ECO:0000256" key="8">
    <source>
        <dbReference type="PROSITE-ProRule" id="PRU00175"/>
    </source>
</evidence>
<dbReference type="PANTHER" id="PTHR24104:SF25">
    <property type="entry name" value="PROTEIN LIN-41"/>
    <property type="match status" value="1"/>
</dbReference>
<sequence length="884" mass="95461">MVGGAVLCAGGTALTFASGGTLAPVVGVVMASVGTSSAFQGASKLFSGEKISARDYFADMGMGFLSGVVEGGAGVATENVTKKLTANVAKEGYKRGTAKFAVRVAGGAASNVLTVAVEEAGDCARGKRSGKTMETTLRALAVGSGGTYSVACAGRHGGRRRSELDHPRRSESGEGGENQCSEHRITPLRKEGHQQTVEGLTRSVNPESSETEEVGERNTDWVTSCQVRELLRIGENGGGESVLLQPLDLVFDDVGGRLYVCDAVSESVLTYDREGVLLSSWSTKTTSTPSGIALDGRSGHLYMVDSSDAVVKVYDRAGSLLGAFGQGFFQKPWGIGLDPRGEGQVVVTDIGQHRVSVHRLDGSVVWTFGTKGKGDSNFQYPHRADFLSNGELVVTDYMNHCVKVISNDGRSSRKLQMGDIKRQSGPIGVTPLHNTQLVVVADDVNKQIQVFDCNSGRIRVLIDSDDLSMLKPKSLPCLHTFCERCVSVLHEQQKPLRCPICRQAHYIPAEGVSGLPDNFFIVSLAERLNASTQRRLGNVGCRTHPDQNLLFYCKEDACRKPVCTQCLLQDHSEHRITPLRKHGHQQTVEGLTRSVSPVNGETKEDGERNTDWVRNCQVRELLRTGEDGGLLQPLDLVFDDGSGRLYVCDAVSESVLTYDREGVLLSSWSTKTTSTSTPSGIALDGRSGHLYMVDSSDAVVKVYDRAGSLLGAFGQGFFQKPWGIGLDPRGEGQVVVTDIGQHRVSVHRLDGSVVWTFGTKGKGDSNFQYPHRADFLSNGELVVTDYMNHCVKVISNDGSSSRKLQMGDIKRQSGPIGVTPLHNTQLVVVADDVNKQIQVFDCNSGRIRVLIDSDDLSMLKSVRSAGNRQFAVINGHVITLYEML</sequence>
<dbReference type="SUPFAM" id="SSF57845">
    <property type="entry name" value="B-box zinc-binding domain"/>
    <property type="match status" value="1"/>
</dbReference>
<keyword evidence="4" id="KW-0479">Metal-binding</keyword>
<evidence type="ECO:0000256" key="5">
    <source>
        <dbReference type="ARBA" id="ARBA00022737"/>
    </source>
</evidence>
<dbReference type="Pfam" id="PF00643">
    <property type="entry name" value="zf-B_box"/>
    <property type="match status" value="1"/>
</dbReference>
<dbReference type="InterPro" id="IPR001258">
    <property type="entry name" value="NHL_repeat"/>
</dbReference>
<dbReference type="Gene3D" id="2.120.10.30">
    <property type="entry name" value="TolB, C-terminal domain"/>
    <property type="match status" value="3"/>
</dbReference>
<evidence type="ECO:0000313" key="12">
    <source>
        <dbReference type="EMBL" id="CAH1267917.1"/>
    </source>
</evidence>
<evidence type="ECO:0000313" key="13">
    <source>
        <dbReference type="Proteomes" id="UP000838412"/>
    </source>
</evidence>
<dbReference type="InterPro" id="IPR000315">
    <property type="entry name" value="Znf_B-box"/>
</dbReference>
<feature type="repeat" description="NHL" evidence="9">
    <location>
        <begin position="318"/>
        <end position="361"/>
    </location>
</feature>
<evidence type="ECO:0000256" key="10">
    <source>
        <dbReference type="SAM" id="MobiDB-lite"/>
    </source>
</evidence>
<dbReference type="Proteomes" id="UP000838412">
    <property type="component" value="Chromosome 6"/>
</dbReference>
<feature type="compositionally biased region" description="Basic and acidic residues" evidence="10">
    <location>
        <begin position="160"/>
        <end position="172"/>
    </location>
</feature>
<dbReference type="PROSITE" id="PS51125">
    <property type="entry name" value="NHL"/>
    <property type="match status" value="4"/>
</dbReference>
<dbReference type="AlphaFoldDB" id="A0A8K0EVS9"/>
<evidence type="ECO:0000256" key="1">
    <source>
        <dbReference type="ARBA" id="ARBA00000900"/>
    </source>
</evidence>
<dbReference type="GO" id="GO:0000209">
    <property type="term" value="P:protein polyubiquitination"/>
    <property type="evidence" value="ECO:0007669"/>
    <property type="project" value="TreeGrafter"/>
</dbReference>
<evidence type="ECO:0000256" key="3">
    <source>
        <dbReference type="ARBA" id="ARBA00012483"/>
    </source>
</evidence>
<keyword evidence="5" id="KW-0677">Repeat</keyword>
<feature type="domain" description="RING-type" evidence="11">
    <location>
        <begin position="475"/>
        <end position="502"/>
    </location>
</feature>
<dbReference type="InterPro" id="IPR011042">
    <property type="entry name" value="6-blade_b-propeller_TolB-like"/>
</dbReference>
<evidence type="ECO:0000259" key="11">
    <source>
        <dbReference type="PROSITE" id="PS50089"/>
    </source>
</evidence>
<dbReference type="Gene3D" id="3.30.160.60">
    <property type="entry name" value="Classic Zinc Finger"/>
    <property type="match status" value="1"/>
</dbReference>
<dbReference type="EMBL" id="OV696691">
    <property type="protein sequence ID" value="CAH1267917.1"/>
    <property type="molecule type" value="Genomic_DNA"/>
</dbReference>
<dbReference type="OrthoDB" id="9987040at2759"/>
<accession>A0A8K0EVS9</accession>
<dbReference type="GO" id="GO:0008270">
    <property type="term" value="F:zinc ion binding"/>
    <property type="evidence" value="ECO:0007669"/>
    <property type="project" value="UniProtKB-KW"/>
</dbReference>
<reference evidence="12" key="1">
    <citation type="submission" date="2022-01" db="EMBL/GenBank/DDBJ databases">
        <authorList>
            <person name="Braso-Vives M."/>
        </authorList>
    </citation>
    <scope>NUCLEOTIDE SEQUENCE</scope>
</reference>
<evidence type="ECO:0000256" key="4">
    <source>
        <dbReference type="ARBA" id="ARBA00022723"/>
    </source>
</evidence>
<evidence type="ECO:0000256" key="7">
    <source>
        <dbReference type="ARBA" id="ARBA00022833"/>
    </source>
</evidence>
<dbReference type="Gene3D" id="3.30.40.10">
    <property type="entry name" value="Zinc/RING finger domain, C3HC4 (zinc finger)"/>
    <property type="match status" value="1"/>
</dbReference>
<feature type="region of interest" description="Disordered" evidence="10">
    <location>
        <begin position="152"/>
        <end position="217"/>
    </location>
</feature>
<proteinExistence type="inferred from homology"/>
<dbReference type="InterPro" id="IPR013083">
    <property type="entry name" value="Znf_RING/FYVE/PHD"/>
</dbReference>